<dbReference type="EMBL" id="KB707702">
    <property type="protein sequence ID" value="EMR90482.1"/>
    <property type="molecule type" value="Genomic_DNA"/>
</dbReference>
<organism evidence="3 4">
    <name type="scientific">Botryotinia fuckeliana (strain BcDW1)</name>
    <name type="common">Noble rot fungus</name>
    <name type="synonym">Botrytis cinerea</name>
    <dbReference type="NCBI Taxonomy" id="1290391"/>
    <lineage>
        <taxon>Eukaryota</taxon>
        <taxon>Fungi</taxon>
        <taxon>Dikarya</taxon>
        <taxon>Ascomycota</taxon>
        <taxon>Pezizomycotina</taxon>
        <taxon>Leotiomycetes</taxon>
        <taxon>Helotiales</taxon>
        <taxon>Sclerotiniaceae</taxon>
        <taxon>Botrytis</taxon>
    </lineage>
</organism>
<dbReference type="Gene3D" id="3.30.560.10">
    <property type="entry name" value="Glucose Oxidase, domain 3"/>
    <property type="match status" value="1"/>
</dbReference>
<proteinExistence type="inferred from homology"/>
<evidence type="ECO:0000256" key="1">
    <source>
        <dbReference type="ARBA" id="ARBA00010790"/>
    </source>
</evidence>
<dbReference type="GO" id="GO:0050660">
    <property type="term" value="F:flavin adenine dinucleotide binding"/>
    <property type="evidence" value="ECO:0007669"/>
    <property type="project" value="InterPro"/>
</dbReference>
<name>M7V2P5_BOTF1</name>
<evidence type="ECO:0000313" key="3">
    <source>
        <dbReference type="EMBL" id="EMR90482.1"/>
    </source>
</evidence>
<dbReference type="GO" id="GO:0016491">
    <property type="term" value="F:oxidoreductase activity"/>
    <property type="evidence" value="ECO:0007669"/>
    <property type="project" value="TreeGrafter"/>
</dbReference>
<accession>M7V2P5</accession>
<dbReference type="HOGENOM" id="CLU_099298_3_1_1"/>
<gene>
    <name evidence="3" type="ORF">BcDW1_905</name>
</gene>
<dbReference type="InterPro" id="IPR012132">
    <property type="entry name" value="GMC_OxRdtase"/>
</dbReference>
<dbReference type="STRING" id="1290391.M7V2P5"/>
<dbReference type="PANTHER" id="PTHR11552:SF123">
    <property type="entry name" value="GMC OXIDOREDUCTASE (AFU_ORTHOLOGUE AFUA_2G01770)-RELATED"/>
    <property type="match status" value="1"/>
</dbReference>
<dbReference type="InterPro" id="IPR036188">
    <property type="entry name" value="FAD/NAD-bd_sf"/>
</dbReference>
<dbReference type="InterPro" id="IPR006076">
    <property type="entry name" value="FAD-dep_OxRdtase"/>
</dbReference>
<reference evidence="4" key="1">
    <citation type="journal article" date="2013" name="Genome Announc.">
        <title>Draft genome sequence of Botrytis cinerea BcDW1, inoculum for noble rot of grape berries.</title>
        <authorList>
            <person name="Blanco-Ulate B."/>
            <person name="Allen G."/>
            <person name="Powell A.L."/>
            <person name="Cantu D."/>
        </authorList>
    </citation>
    <scope>NUCLEOTIDE SEQUENCE [LARGE SCALE GENOMIC DNA]</scope>
    <source>
        <strain evidence="4">BcDW1</strain>
    </source>
</reference>
<dbReference type="Gene3D" id="3.50.50.60">
    <property type="entry name" value="FAD/NAD(P)-binding domain"/>
    <property type="match status" value="1"/>
</dbReference>
<dbReference type="Pfam" id="PF01266">
    <property type="entry name" value="DAO"/>
    <property type="match status" value="1"/>
</dbReference>
<dbReference type="PANTHER" id="PTHR11552">
    <property type="entry name" value="GLUCOSE-METHANOL-CHOLINE GMC OXIDOREDUCTASE"/>
    <property type="match status" value="1"/>
</dbReference>
<protein>
    <submittedName>
        <fullName evidence="3">Putative glucose dehydrogenase protein</fullName>
    </submittedName>
</protein>
<evidence type="ECO:0000313" key="4">
    <source>
        <dbReference type="Proteomes" id="UP000012045"/>
    </source>
</evidence>
<dbReference type="SUPFAM" id="SSF51905">
    <property type="entry name" value="FAD/NAD(P)-binding domain"/>
    <property type="match status" value="1"/>
</dbReference>
<sequence>MQIPIEVDYIIVGGGLTGCALASHLSKRLGPSASILVLEAGPDPTSNPNSTSLGGGFALAGSELGWSYKTTPISSISNRVITLNAGKTLGGSSILNYSG</sequence>
<dbReference type="Proteomes" id="UP000012045">
    <property type="component" value="Unassembled WGS sequence"/>
</dbReference>
<feature type="domain" description="FAD dependent oxidoreductase" evidence="2">
    <location>
        <begin position="8"/>
        <end position="61"/>
    </location>
</feature>
<comment type="similarity">
    <text evidence="1">Belongs to the GMC oxidoreductase family.</text>
</comment>
<evidence type="ECO:0000259" key="2">
    <source>
        <dbReference type="Pfam" id="PF01266"/>
    </source>
</evidence>
<dbReference type="AlphaFoldDB" id="M7V2P5"/>